<protein>
    <submittedName>
        <fullName evidence="3">HD domain-containing protein</fullName>
    </submittedName>
</protein>
<sequence length="533" mass="60960">AHLPLRGFYCLVKNATSAAACLFINPLLRRRKGQILFGCHHPEPAERALMEFRPLKTINDPVHGTIQVHSFAELIMDRPQFQRLRHLKQLALTDLVYPSATKTRFEHSLGCDQRCSCSSRPCDKKQLRPIRAARRIAGLCHDLGHGPFSHLWESLLKSCGIDYHHEAMSVQVFQSIVTDIASRQDQESMEFSAFMDRCWRPNWTHKQLVCDLIRGGPGGDSERIPPEKQFLFEFVNNKRTGYDVDKLDYMNRDALSLGLPNRFDATRQLSLLRVLPCPGNRKLLVLRDKQVLDYINLLISRRMQHYLAYQHVKSVAFEKVLQDALSAARRHLQAHRDDPDVNRLAIRYLLDEPESLESLLWLTDDRLVELLKQSCGSEAARLMKHLEERRKYRHLASVRVALHSTADDEATAVYKNQLEAVKIAVTHWNASRSRSIAELRKFDYGCGPQHPLDSVFCYSKNGEVRQCNGDGDSESLLFADLQLAALHITVVRLYERTAGEPPADAAAVKEFRRREVADFREKMSACGFKPTAE</sequence>
<dbReference type="InterPro" id="IPR003607">
    <property type="entry name" value="HD/PDEase_dom"/>
</dbReference>
<reference evidence="3" key="1">
    <citation type="submission" date="2016-11" db="UniProtKB">
        <authorList>
            <consortium name="WormBaseParasite"/>
        </authorList>
    </citation>
    <scope>IDENTIFICATION</scope>
</reference>
<dbReference type="GO" id="GO:0005634">
    <property type="term" value="C:nucleus"/>
    <property type="evidence" value="ECO:0007669"/>
    <property type="project" value="TreeGrafter"/>
</dbReference>
<dbReference type="GO" id="GO:0006203">
    <property type="term" value="P:dGTP catabolic process"/>
    <property type="evidence" value="ECO:0007669"/>
    <property type="project" value="TreeGrafter"/>
</dbReference>
<dbReference type="GO" id="GO:0008832">
    <property type="term" value="F:dGTPase activity"/>
    <property type="evidence" value="ECO:0007669"/>
    <property type="project" value="TreeGrafter"/>
</dbReference>
<dbReference type="Proteomes" id="UP000095280">
    <property type="component" value="Unplaced"/>
</dbReference>
<dbReference type="SUPFAM" id="SSF109604">
    <property type="entry name" value="HD-domain/PDEase-like"/>
    <property type="match status" value="1"/>
</dbReference>
<evidence type="ECO:0000313" key="3">
    <source>
        <dbReference type="WBParaSite" id="maker-uti_cns_0012713-snap-gene-0.2-mRNA-1"/>
    </source>
</evidence>
<dbReference type="AlphaFoldDB" id="A0A1I8IGY8"/>
<accession>A0A1I8IGY8</accession>
<organism evidence="2 3">
    <name type="scientific">Macrostomum lignano</name>
    <dbReference type="NCBI Taxonomy" id="282301"/>
    <lineage>
        <taxon>Eukaryota</taxon>
        <taxon>Metazoa</taxon>
        <taxon>Spiralia</taxon>
        <taxon>Lophotrochozoa</taxon>
        <taxon>Platyhelminthes</taxon>
        <taxon>Rhabditophora</taxon>
        <taxon>Macrostomorpha</taxon>
        <taxon>Macrostomida</taxon>
        <taxon>Macrostomidae</taxon>
        <taxon>Macrostomum</taxon>
    </lineage>
</organism>
<dbReference type="InterPro" id="IPR050135">
    <property type="entry name" value="dGTPase-like"/>
</dbReference>
<proteinExistence type="inferred from homology"/>
<dbReference type="WBParaSite" id="maker-uti_cns_0012713-snap-gene-0.2-mRNA-1">
    <property type="protein sequence ID" value="maker-uti_cns_0012713-snap-gene-0.2-mRNA-1"/>
    <property type="gene ID" value="maker-uti_cns_0012713-snap-gene-0.2"/>
</dbReference>
<comment type="similarity">
    <text evidence="1">Belongs to the SAMHD1 family.</text>
</comment>
<dbReference type="Gene3D" id="1.10.3210.10">
    <property type="entry name" value="Hypothetical protein af1432"/>
    <property type="match status" value="1"/>
</dbReference>
<dbReference type="CDD" id="cd00077">
    <property type="entry name" value="HDc"/>
    <property type="match status" value="1"/>
</dbReference>
<dbReference type="PANTHER" id="PTHR11373:SF4">
    <property type="entry name" value="DEOXYNUCLEOSIDE TRIPHOSPHATE TRIPHOSPHOHYDROLASE SAMHD1"/>
    <property type="match status" value="1"/>
</dbReference>
<evidence type="ECO:0000256" key="1">
    <source>
        <dbReference type="ARBA" id="ARBA00005776"/>
    </source>
</evidence>
<evidence type="ECO:0000313" key="2">
    <source>
        <dbReference type="Proteomes" id="UP000095280"/>
    </source>
</evidence>
<dbReference type="PANTHER" id="PTHR11373">
    <property type="entry name" value="DEOXYNUCLEOSIDE TRIPHOSPHATE TRIPHOSPHOHYDROLASE"/>
    <property type="match status" value="1"/>
</dbReference>
<name>A0A1I8IGY8_9PLAT</name>
<keyword evidence="2" id="KW-1185">Reference proteome</keyword>